<dbReference type="Gene3D" id="3.40.50.300">
    <property type="entry name" value="P-loop containing nucleotide triphosphate hydrolases"/>
    <property type="match status" value="1"/>
</dbReference>
<reference evidence="1 2" key="1">
    <citation type="submission" date="2020-03" db="EMBL/GenBank/DDBJ databases">
        <title>Cyclobacterium plantarum sp. nov., a marine bacterium isolated from a coastal-marine wetland.</title>
        <authorList>
            <person name="Sanchez-Porro C."/>
            <person name="Ventosa A."/>
            <person name="Amoozegar M."/>
        </authorList>
    </citation>
    <scope>NUCLEOTIDE SEQUENCE [LARGE SCALE GENOMIC DNA]</scope>
    <source>
        <strain evidence="1 2">GBPx2</strain>
    </source>
</reference>
<gene>
    <name evidence="1" type="ORF">G9Q97_22340</name>
</gene>
<organism evidence="1 2">
    <name type="scientific">Cyclobacterium plantarum</name>
    <dbReference type="NCBI Taxonomy" id="2716263"/>
    <lineage>
        <taxon>Bacteria</taxon>
        <taxon>Pseudomonadati</taxon>
        <taxon>Bacteroidota</taxon>
        <taxon>Cytophagia</taxon>
        <taxon>Cytophagales</taxon>
        <taxon>Cyclobacteriaceae</taxon>
        <taxon>Cyclobacterium</taxon>
    </lineage>
</organism>
<accession>A0ABX0HF18</accession>
<keyword evidence="1" id="KW-0067">ATP-binding</keyword>
<dbReference type="Proteomes" id="UP000649799">
    <property type="component" value="Unassembled WGS sequence"/>
</dbReference>
<name>A0ABX0HF18_9BACT</name>
<dbReference type="PANTHER" id="PTHR43883">
    <property type="entry name" value="SLR0207 PROTEIN"/>
    <property type="match status" value="1"/>
</dbReference>
<evidence type="ECO:0000313" key="1">
    <source>
        <dbReference type="EMBL" id="NHE59558.1"/>
    </source>
</evidence>
<sequence length="167" mass="19184">MLLLVMGLPGSGKSYFANKLAAETGMTYLSSDQVRMEMGLRGQYSSHDRQKVYDEMAARAQKFLEAGKSVLVDATFQRNENRLTFQDIALKMGQSFICMRVWAEEDLIEKRLSKSREESDADFWVYQKLKRNFDPIIGNYLDIQSEDGKIAGMIQKAVKYLENRNES</sequence>
<evidence type="ECO:0000313" key="2">
    <source>
        <dbReference type="Proteomes" id="UP000649799"/>
    </source>
</evidence>
<keyword evidence="2" id="KW-1185">Reference proteome</keyword>
<dbReference type="GO" id="GO:0005524">
    <property type="term" value="F:ATP binding"/>
    <property type="evidence" value="ECO:0007669"/>
    <property type="project" value="UniProtKB-KW"/>
</dbReference>
<dbReference type="EMBL" id="JAANYN010000014">
    <property type="protein sequence ID" value="NHE59558.1"/>
    <property type="molecule type" value="Genomic_DNA"/>
</dbReference>
<comment type="caution">
    <text evidence="1">The sequence shown here is derived from an EMBL/GenBank/DDBJ whole genome shotgun (WGS) entry which is preliminary data.</text>
</comment>
<dbReference type="SUPFAM" id="SSF52540">
    <property type="entry name" value="P-loop containing nucleoside triphosphate hydrolases"/>
    <property type="match status" value="1"/>
</dbReference>
<dbReference type="PANTHER" id="PTHR43883:SF1">
    <property type="entry name" value="GLUCONOKINASE"/>
    <property type="match status" value="1"/>
</dbReference>
<protein>
    <submittedName>
        <fullName evidence="1">ATP-binding protein</fullName>
    </submittedName>
</protein>
<keyword evidence="1" id="KW-0547">Nucleotide-binding</keyword>
<proteinExistence type="predicted"/>
<dbReference type="Pfam" id="PF13671">
    <property type="entry name" value="AAA_33"/>
    <property type="match status" value="1"/>
</dbReference>
<dbReference type="InterPro" id="IPR027417">
    <property type="entry name" value="P-loop_NTPase"/>
</dbReference>
<dbReference type="InterPro" id="IPR052732">
    <property type="entry name" value="Cell-binding_unc_protein"/>
</dbReference>
<dbReference type="RefSeq" id="WP_166151085.1">
    <property type="nucleotide sequence ID" value="NZ_JAANYN010000014.1"/>
</dbReference>